<dbReference type="PROSITE" id="PS50851">
    <property type="entry name" value="CHEW"/>
    <property type="match status" value="1"/>
</dbReference>
<dbReference type="Gene3D" id="2.40.50.180">
    <property type="entry name" value="CheA-289, Domain 4"/>
    <property type="match status" value="1"/>
</dbReference>
<dbReference type="SMART" id="SM00260">
    <property type="entry name" value="CheW"/>
    <property type="match status" value="1"/>
</dbReference>
<dbReference type="Pfam" id="PF01584">
    <property type="entry name" value="CheW"/>
    <property type="match status" value="1"/>
</dbReference>
<gene>
    <name evidence="3" type="ORF">M8A51_22490</name>
</gene>
<keyword evidence="4" id="KW-1185">Reference proteome</keyword>
<dbReference type="Proteomes" id="UP001165541">
    <property type="component" value="Unassembled WGS sequence"/>
</dbReference>
<comment type="caution">
    <text evidence="3">The sequence shown here is derived from an EMBL/GenBank/DDBJ whole genome shotgun (WGS) entry which is preliminary data.</text>
</comment>
<proteinExistence type="predicted"/>
<evidence type="ECO:0000256" key="1">
    <source>
        <dbReference type="SAM" id="MobiDB-lite"/>
    </source>
</evidence>
<dbReference type="RefSeq" id="WP_251780783.1">
    <property type="nucleotide sequence ID" value="NZ_JAMKFE010000018.1"/>
</dbReference>
<evidence type="ECO:0000313" key="4">
    <source>
        <dbReference type="Proteomes" id="UP001165541"/>
    </source>
</evidence>
<feature type="domain" description="CheW-like" evidence="2">
    <location>
        <begin position="23"/>
        <end position="162"/>
    </location>
</feature>
<dbReference type="InterPro" id="IPR002545">
    <property type="entry name" value="CheW-lke_dom"/>
</dbReference>
<accession>A0ABT0YW20</accession>
<reference evidence="3" key="1">
    <citation type="submission" date="2022-05" db="EMBL/GenBank/DDBJ databases">
        <title>Schlegelella sp. nov., isolated from mangrove soil.</title>
        <authorList>
            <person name="Liu Y."/>
            <person name="Ge X."/>
            <person name="Liu W."/>
        </authorList>
    </citation>
    <scope>NUCLEOTIDE SEQUENCE</scope>
    <source>
        <strain evidence="3">S2-27</strain>
    </source>
</reference>
<dbReference type="EMBL" id="JAMKFE010000018">
    <property type="protein sequence ID" value="MCM5682306.1"/>
    <property type="molecule type" value="Genomic_DNA"/>
</dbReference>
<name>A0ABT0YW20_9BURK</name>
<feature type="region of interest" description="Disordered" evidence="1">
    <location>
        <begin position="1"/>
        <end position="21"/>
    </location>
</feature>
<dbReference type="InterPro" id="IPR036061">
    <property type="entry name" value="CheW-like_dom_sf"/>
</dbReference>
<dbReference type="SUPFAM" id="SSF50341">
    <property type="entry name" value="CheW-like"/>
    <property type="match status" value="1"/>
</dbReference>
<organism evidence="3 4">
    <name type="scientific">Caldimonas mangrovi</name>
    <dbReference type="NCBI Taxonomy" id="2944811"/>
    <lineage>
        <taxon>Bacteria</taxon>
        <taxon>Pseudomonadati</taxon>
        <taxon>Pseudomonadota</taxon>
        <taxon>Betaproteobacteria</taxon>
        <taxon>Burkholderiales</taxon>
        <taxon>Sphaerotilaceae</taxon>
        <taxon>Caldimonas</taxon>
    </lineage>
</organism>
<protein>
    <submittedName>
        <fullName evidence="3">Chemotaxis protein CheW</fullName>
    </submittedName>
</protein>
<evidence type="ECO:0000313" key="3">
    <source>
        <dbReference type="EMBL" id="MCM5682306.1"/>
    </source>
</evidence>
<sequence length="167" mass="16911">MDPAAQPTAPSSLSADERSADSGPLAQAVQCGPWALAFPFSWARSIVEEFELSEVPHAPPWLLGAANVDGKVVPVLDLALYLDPAAQAVPGAARLLLVGGEGEDAAGIVFSGLPAMARPQADLPAPATPPALAEFITGAASDGGSRRWALVDAPALLEALSAELALA</sequence>
<evidence type="ECO:0000259" key="2">
    <source>
        <dbReference type="PROSITE" id="PS50851"/>
    </source>
</evidence>
<dbReference type="Gene3D" id="2.30.30.40">
    <property type="entry name" value="SH3 Domains"/>
    <property type="match status" value="1"/>
</dbReference>